<keyword evidence="8" id="KW-0472">Membrane</keyword>
<dbReference type="CDD" id="cd03789">
    <property type="entry name" value="GT9_LPS_heptosyltransferase"/>
    <property type="match status" value="1"/>
</dbReference>
<dbReference type="EC" id="2.4.99.23" evidence="10"/>
<dbReference type="GO" id="GO:0005829">
    <property type="term" value="C:cytosol"/>
    <property type="evidence" value="ECO:0007669"/>
    <property type="project" value="TreeGrafter"/>
</dbReference>
<dbReference type="EMBL" id="AP018823">
    <property type="protein sequence ID" value="BBF87560.1"/>
    <property type="molecule type" value="Genomic_DNA"/>
</dbReference>
<gene>
    <name evidence="14" type="ORF">DLM_3981</name>
</gene>
<evidence type="ECO:0000313" key="15">
    <source>
        <dbReference type="Proteomes" id="UP000198290"/>
    </source>
</evidence>
<dbReference type="GO" id="GO:0005886">
    <property type="term" value="C:plasma membrane"/>
    <property type="evidence" value="ECO:0007669"/>
    <property type="project" value="UniProtKB-SubCell"/>
</dbReference>
<dbReference type="PANTHER" id="PTHR30160:SF19">
    <property type="entry name" value="LIPOPOLYSACCHARIDE HEPTOSYLTRANSFERASE 1"/>
    <property type="match status" value="1"/>
</dbReference>
<evidence type="ECO:0000256" key="13">
    <source>
        <dbReference type="ARBA" id="ARBA00049201"/>
    </source>
</evidence>
<evidence type="ECO:0000256" key="3">
    <source>
        <dbReference type="ARBA" id="ARBA00022475"/>
    </source>
</evidence>
<dbReference type="GO" id="GO:0008713">
    <property type="term" value="F:ADP-heptose-lipopolysaccharide heptosyltransferase activity"/>
    <property type="evidence" value="ECO:0007669"/>
    <property type="project" value="TreeGrafter"/>
</dbReference>
<organism evidence="14 15">
    <name type="scientific">Aquitalea magnusonii</name>
    <dbReference type="NCBI Taxonomy" id="332411"/>
    <lineage>
        <taxon>Bacteria</taxon>
        <taxon>Pseudomonadati</taxon>
        <taxon>Pseudomonadota</taxon>
        <taxon>Betaproteobacteria</taxon>
        <taxon>Neisseriales</taxon>
        <taxon>Chromobacteriaceae</taxon>
        <taxon>Aquitalea</taxon>
    </lineage>
</organism>
<keyword evidence="6 14" id="KW-0808">Transferase</keyword>
<keyword evidence="7" id="KW-0448">Lipopolysaccharide biosynthesis</keyword>
<sequence length="323" mass="35794">MRAMMNVLIVRTSSMGDLIHTWPAITELKTHYPNLRISWLAEENFADIARLHPAVDDVITLAWRRWRKQLLSPATWAEMKAVRQQLRTTPWDLVVDCQGLLKSAVPAKFSCAPLTGYDRHSIREPLACLLYDKTHRVDWSLSAVERCRLLLAKVFGYQPEGSPRFGVPAAARPDWLAQGEYAVLLHATSRASKEWPEQHWIALGEQLVAAHGLQLIIPWGNAAEQQRAERLAAAMPQAVVAPRMNLIEACGLLGHARAVIGVDTGLCHLANALNVPLVAIYTDTDPGKTGVVETPWATNLGNIGQCPTVDAVYQALLARKDMQ</sequence>
<evidence type="ECO:0000256" key="11">
    <source>
        <dbReference type="ARBA" id="ARBA00044190"/>
    </source>
</evidence>
<reference evidence="14 15" key="2">
    <citation type="journal article" date="2017" name="Genome Announc.">
        <title>Draft genome sequence of Aquitalea magnusonii strain H3, a plant growth-promoting bacterium of duckweed Lemna minor.</title>
        <authorList>
            <person name="Ishizawa H."/>
            <person name="Kuroda M."/>
            <person name="Ike M."/>
        </authorList>
    </citation>
    <scope>NUCLEOTIDE SEQUENCE [LARGE SCALE GENOMIC DNA]</scope>
    <source>
        <strain evidence="14 15">H3</strain>
    </source>
</reference>
<dbReference type="Proteomes" id="UP000198290">
    <property type="component" value="Chromosome"/>
</dbReference>
<keyword evidence="15" id="KW-1185">Reference proteome</keyword>
<comment type="pathway">
    <text evidence="2">Bacterial outer membrane biogenesis; LPS core biosynthesis.</text>
</comment>
<keyword evidence="5 14" id="KW-0328">Glycosyltransferase</keyword>
<proteinExistence type="inferred from homology"/>
<evidence type="ECO:0000256" key="12">
    <source>
        <dbReference type="ARBA" id="ARBA00044330"/>
    </source>
</evidence>
<accession>A0A3G9GI56</accession>
<dbReference type="InterPro" id="IPR002201">
    <property type="entry name" value="Glyco_trans_9"/>
</dbReference>
<evidence type="ECO:0000256" key="5">
    <source>
        <dbReference type="ARBA" id="ARBA00022676"/>
    </source>
</evidence>
<evidence type="ECO:0000256" key="9">
    <source>
        <dbReference type="ARBA" id="ARBA00043995"/>
    </source>
</evidence>
<dbReference type="STRING" id="332411.VI06_06305"/>
<evidence type="ECO:0000256" key="6">
    <source>
        <dbReference type="ARBA" id="ARBA00022679"/>
    </source>
</evidence>
<comment type="catalytic activity">
    <reaction evidence="13">
        <text>an alpha-Kdo-(2-&gt;4)-alpha-Kdo-(2-&gt;6)-lipid A + ADP-L-glycero-beta-D-manno-heptose = an L-alpha-D-Hep-(1-&gt;5)-[alpha-Kdo-(2-&gt;4)]-alpha-Kdo-(2-&gt;6)-lipid A + ADP + H(+)</text>
        <dbReference type="Rhea" id="RHEA:74067"/>
        <dbReference type="ChEBI" id="CHEBI:15378"/>
        <dbReference type="ChEBI" id="CHEBI:61506"/>
        <dbReference type="ChEBI" id="CHEBI:176431"/>
        <dbReference type="ChEBI" id="CHEBI:193068"/>
        <dbReference type="ChEBI" id="CHEBI:456216"/>
        <dbReference type="EC" id="2.4.99.23"/>
    </reaction>
</comment>
<evidence type="ECO:0000256" key="7">
    <source>
        <dbReference type="ARBA" id="ARBA00022985"/>
    </source>
</evidence>
<evidence type="ECO:0000256" key="8">
    <source>
        <dbReference type="ARBA" id="ARBA00023136"/>
    </source>
</evidence>
<keyword evidence="4" id="KW-0997">Cell inner membrane</keyword>
<dbReference type="InterPro" id="IPR051199">
    <property type="entry name" value="LPS_LOS_Heptosyltrfase"/>
</dbReference>
<dbReference type="NCBIfam" id="TIGR02193">
    <property type="entry name" value="heptsyl_trn_I"/>
    <property type="match status" value="1"/>
</dbReference>
<dbReference type="GO" id="GO:0009244">
    <property type="term" value="P:lipopolysaccharide core region biosynthetic process"/>
    <property type="evidence" value="ECO:0007669"/>
    <property type="project" value="InterPro"/>
</dbReference>
<dbReference type="AlphaFoldDB" id="A0A3G9GI56"/>
<name>A0A3G9GI56_9NEIS</name>
<evidence type="ECO:0000313" key="14">
    <source>
        <dbReference type="EMBL" id="BBF87560.1"/>
    </source>
</evidence>
<dbReference type="KEGG" id="amah:DLM_3981"/>
<evidence type="ECO:0000256" key="4">
    <source>
        <dbReference type="ARBA" id="ARBA00022519"/>
    </source>
</evidence>
<protein>
    <recommendedName>
        <fullName evidence="11">Lipopolysaccharide heptosyltransferase 1</fullName>
        <ecNumber evidence="10">2.4.99.23</ecNumber>
    </recommendedName>
    <alternativeName>
        <fullName evidence="12">ADP-heptose:lipopolysaccharide heptosyltransferase I</fullName>
    </alternativeName>
</protein>
<reference evidence="15" key="1">
    <citation type="journal article" date="2017" name="Biotechnol. Biofuels">
        <title>Evaluation of environmental bacterial communities as a factor affecting the growth of duckweed Lemna minor.</title>
        <authorList>
            <person name="Ishizawa H."/>
            <person name="Kuroda M."/>
            <person name="Morikawa M."/>
            <person name="Ike M."/>
        </authorList>
    </citation>
    <scope>NUCLEOTIDE SEQUENCE [LARGE SCALE GENOMIC DNA]</scope>
    <source>
        <strain evidence="15">H3</strain>
    </source>
</reference>
<dbReference type="PANTHER" id="PTHR30160">
    <property type="entry name" value="TETRAACYLDISACCHARIDE 4'-KINASE-RELATED"/>
    <property type="match status" value="1"/>
</dbReference>
<dbReference type="Gene3D" id="3.40.50.2000">
    <property type="entry name" value="Glycogen Phosphorylase B"/>
    <property type="match status" value="2"/>
</dbReference>
<comment type="subcellular location">
    <subcellularLocation>
        <location evidence="1">Cell inner membrane</location>
        <topology evidence="1">Peripheral membrane protein</topology>
        <orientation evidence="1">Cytoplasmic side</orientation>
    </subcellularLocation>
</comment>
<keyword evidence="3" id="KW-1003">Cell membrane</keyword>
<evidence type="ECO:0000256" key="2">
    <source>
        <dbReference type="ARBA" id="ARBA00004713"/>
    </source>
</evidence>
<evidence type="ECO:0000256" key="10">
    <source>
        <dbReference type="ARBA" id="ARBA00044041"/>
    </source>
</evidence>
<dbReference type="InterPro" id="IPR011908">
    <property type="entry name" value="LipoPS_heptosylTferase-I"/>
</dbReference>
<dbReference type="Pfam" id="PF01075">
    <property type="entry name" value="Glyco_transf_9"/>
    <property type="match status" value="1"/>
</dbReference>
<reference evidence="15" key="3">
    <citation type="journal article" date="2017" name="Plant Physiol. Biochem.">
        <title>Differential oxidative and antioxidative response of duckweed Lemna minor toward plant growth promoting/inhibiting bacteria.</title>
        <authorList>
            <person name="Ishizawa H."/>
            <person name="Kuroda M."/>
            <person name="Morikawa M."/>
            <person name="Ike M."/>
        </authorList>
    </citation>
    <scope>NUCLEOTIDE SEQUENCE [LARGE SCALE GENOMIC DNA]</scope>
    <source>
        <strain evidence="15">H3</strain>
    </source>
</reference>
<dbReference type="SUPFAM" id="SSF53756">
    <property type="entry name" value="UDP-Glycosyltransferase/glycogen phosphorylase"/>
    <property type="match status" value="1"/>
</dbReference>
<comment type="similarity">
    <text evidence="9">Belongs to the glycosyltransferase 9 family.</text>
</comment>
<evidence type="ECO:0000256" key="1">
    <source>
        <dbReference type="ARBA" id="ARBA00004515"/>
    </source>
</evidence>